<name>A0ABS4IH72_9BACI</name>
<dbReference type="EMBL" id="JAGGKX010000012">
    <property type="protein sequence ID" value="MBP1970307.1"/>
    <property type="molecule type" value="Genomic_DNA"/>
</dbReference>
<feature type="transmembrane region" description="Helical" evidence="7">
    <location>
        <begin position="20"/>
        <end position="37"/>
    </location>
</feature>
<evidence type="ECO:0000256" key="7">
    <source>
        <dbReference type="SAM" id="Phobius"/>
    </source>
</evidence>
<evidence type="ECO:0000256" key="2">
    <source>
        <dbReference type="ARBA" id="ARBA00022692"/>
    </source>
</evidence>
<gene>
    <name evidence="8" type="ORF">J2Z83_002425</name>
</gene>
<sequence length="154" mass="17644">MDSFLTFFQLNHLLGSFGMLFQYLVLFMIIDYCISMIRSIKNQSLSSRFGWAGILRKFSVILVVLMAHAIDHLLITTNDPLFDIPLRTLVIWAYLINEAVSILENLRDAGVYVPNVMKKTMNLLKDRYDPADSLKAEQRKGQEDGGKPSQEKNQ</sequence>
<evidence type="ECO:0000313" key="9">
    <source>
        <dbReference type="Proteomes" id="UP001519345"/>
    </source>
</evidence>
<keyword evidence="3 7" id="KW-1133">Transmembrane helix</keyword>
<protein>
    <submittedName>
        <fullName evidence="8">Toxin secretion/phage lysis holin</fullName>
    </submittedName>
</protein>
<evidence type="ECO:0000256" key="5">
    <source>
        <dbReference type="ARBA" id="ARBA00023600"/>
    </source>
</evidence>
<evidence type="ECO:0000256" key="1">
    <source>
        <dbReference type="ARBA" id="ARBA00004141"/>
    </source>
</evidence>
<dbReference type="NCBIfam" id="TIGR01593">
    <property type="entry name" value="holin_tox_secr"/>
    <property type="match status" value="1"/>
</dbReference>
<evidence type="ECO:0000256" key="3">
    <source>
        <dbReference type="ARBA" id="ARBA00022989"/>
    </source>
</evidence>
<comment type="subcellular location">
    <subcellularLocation>
        <location evidence="1">Membrane</location>
        <topology evidence="1">Multi-pass membrane protein</topology>
    </subcellularLocation>
</comment>
<keyword evidence="9" id="KW-1185">Reference proteome</keyword>
<dbReference type="Pfam" id="PF05105">
    <property type="entry name" value="Phage_holin_4_1"/>
    <property type="match status" value="1"/>
</dbReference>
<dbReference type="InterPro" id="IPR006480">
    <property type="entry name" value="Phage_holin_4_1"/>
</dbReference>
<feature type="transmembrane region" description="Helical" evidence="7">
    <location>
        <begin position="49"/>
        <end position="70"/>
    </location>
</feature>
<comment type="caution">
    <text evidence="8">The sequence shown here is derived from an EMBL/GenBank/DDBJ whole genome shotgun (WGS) entry which is preliminary data.</text>
</comment>
<keyword evidence="4 7" id="KW-0472">Membrane</keyword>
<accession>A0ABS4IH72</accession>
<proteinExistence type="inferred from homology"/>
<dbReference type="RefSeq" id="WP_209463446.1">
    <property type="nucleotide sequence ID" value="NZ_CP110224.1"/>
</dbReference>
<evidence type="ECO:0000256" key="4">
    <source>
        <dbReference type="ARBA" id="ARBA00023136"/>
    </source>
</evidence>
<comment type="similarity">
    <text evidence="5">Belongs to the bacteriophage holin family. Cp-1 holin subfamily.</text>
</comment>
<evidence type="ECO:0000256" key="6">
    <source>
        <dbReference type="SAM" id="MobiDB-lite"/>
    </source>
</evidence>
<dbReference type="Proteomes" id="UP001519345">
    <property type="component" value="Unassembled WGS sequence"/>
</dbReference>
<keyword evidence="2 7" id="KW-0812">Transmembrane</keyword>
<evidence type="ECO:0000313" key="8">
    <source>
        <dbReference type="EMBL" id="MBP1970307.1"/>
    </source>
</evidence>
<feature type="region of interest" description="Disordered" evidence="6">
    <location>
        <begin position="134"/>
        <end position="154"/>
    </location>
</feature>
<organism evidence="8 9">
    <name type="scientific">Virgibacillus natechei</name>
    <dbReference type="NCBI Taxonomy" id="1216297"/>
    <lineage>
        <taxon>Bacteria</taxon>
        <taxon>Bacillati</taxon>
        <taxon>Bacillota</taxon>
        <taxon>Bacilli</taxon>
        <taxon>Bacillales</taxon>
        <taxon>Bacillaceae</taxon>
        <taxon>Virgibacillus</taxon>
    </lineage>
</organism>
<reference evidence="8 9" key="1">
    <citation type="submission" date="2021-03" db="EMBL/GenBank/DDBJ databases">
        <title>Genomic Encyclopedia of Type Strains, Phase IV (KMG-IV): sequencing the most valuable type-strain genomes for metagenomic binning, comparative biology and taxonomic classification.</title>
        <authorList>
            <person name="Goeker M."/>
        </authorList>
    </citation>
    <scope>NUCLEOTIDE SEQUENCE [LARGE SCALE GENOMIC DNA]</scope>
    <source>
        <strain evidence="8 9">DSM 25609</strain>
    </source>
</reference>